<evidence type="ECO:0000313" key="2">
    <source>
        <dbReference type="Proteomes" id="UP000887159"/>
    </source>
</evidence>
<name>A0A8X6ST06_TRICX</name>
<protein>
    <submittedName>
        <fullName evidence="1">Uncharacterized protein</fullName>
    </submittedName>
</protein>
<organism evidence="1 2">
    <name type="scientific">Trichonephila clavipes</name>
    <name type="common">Golden silk orbweaver</name>
    <name type="synonym">Nephila clavipes</name>
    <dbReference type="NCBI Taxonomy" id="2585209"/>
    <lineage>
        <taxon>Eukaryota</taxon>
        <taxon>Metazoa</taxon>
        <taxon>Ecdysozoa</taxon>
        <taxon>Arthropoda</taxon>
        <taxon>Chelicerata</taxon>
        <taxon>Arachnida</taxon>
        <taxon>Araneae</taxon>
        <taxon>Araneomorphae</taxon>
        <taxon>Entelegynae</taxon>
        <taxon>Araneoidea</taxon>
        <taxon>Nephilidae</taxon>
        <taxon>Trichonephila</taxon>
    </lineage>
</organism>
<evidence type="ECO:0000313" key="1">
    <source>
        <dbReference type="EMBL" id="GFY18956.1"/>
    </source>
</evidence>
<proteinExistence type="predicted"/>
<reference evidence="1" key="1">
    <citation type="submission" date="2020-08" db="EMBL/GenBank/DDBJ databases">
        <title>Multicomponent nature underlies the extraordinary mechanical properties of spider dragline silk.</title>
        <authorList>
            <person name="Kono N."/>
            <person name="Nakamura H."/>
            <person name="Mori M."/>
            <person name="Yoshida Y."/>
            <person name="Ohtoshi R."/>
            <person name="Malay A.D."/>
            <person name="Moran D.A.P."/>
            <person name="Tomita M."/>
            <person name="Numata K."/>
            <person name="Arakawa K."/>
        </authorList>
    </citation>
    <scope>NUCLEOTIDE SEQUENCE</scope>
</reference>
<comment type="caution">
    <text evidence="1">The sequence shown here is derived from an EMBL/GenBank/DDBJ whole genome shotgun (WGS) entry which is preliminary data.</text>
</comment>
<keyword evidence="2" id="KW-1185">Reference proteome</keyword>
<dbReference type="Proteomes" id="UP000887159">
    <property type="component" value="Unassembled WGS sequence"/>
</dbReference>
<dbReference type="EMBL" id="BMAU01021350">
    <property type="protein sequence ID" value="GFY18956.1"/>
    <property type="molecule type" value="Genomic_DNA"/>
</dbReference>
<gene>
    <name evidence="1" type="ORF">TNCV_3876441</name>
</gene>
<accession>A0A8X6ST06</accession>
<sequence length="74" mass="8961">MQKCQEDLKNTLEEKINTMEEEIEKVIEPAVERMEEMPQRVEDLENKLPACVKRRMKTNLCLLLQYLYLLHRCH</sequence>
<dbReference type="AlphaFoldDB" id="A0A8X6ST06"/>